<evidence type="ECO:0000256" key="1">
    <source>
        <dbReference type="SAM" id="Phobius"/>
    </source>
</evidence>
<dbReference type="AlphaFoldDB" id="A0A7C5KEL3"/>
<keyword evidence="1" id="KW-0812">Transmembrane</keyword>
<organism evidence="2">
    <name type="scientific">Thermodesulfobium narugense</name>
    <dbReference type="NCBI Taxonomy" id="184064"/>
    <lineage>
        <taxon>Bacteria</taxon>
        <taxon>Pseudomonadati</taxon>
        <taxon>Thermodesulfobiota</taxon>
        <taxon>Thermodesulfobiia</taxon>
        <taxon>Thermodesulfobiales</taxon>
        <taxon>Thermodesulfobiaceae</taxon>
        <taxon>Thermodesulfobium</taxon>
    </lineage>
</organism>
<name>A0A7C5KEL3_9BACT</name>
<protein>
    <submittedName>
        <fullName evidence="2">Uncharacterized protein</fullName>
    </submittedName>
</protein>
<comment type="caution">
    <text evidence="2">The sequence shown here is derived from an EMBL/GenBank/DDBJ whole genome shotgun (WGS) entry which is preliminary data.</text>
</comment>
<keyword evidence="1" id="KW-0472">Membrane</keyword>
<feature type="transmembrane region" description="Helical" evidence="1">
    <location>
        <begin position="66"/>
        <end position="84"/>
    </location>
</feature>
<sequence>MKFKDALILYLPAILFSFVGIFLYSLPFCNFLTNQNLLIQNVTFNDIINNPTIHFILKIQNTNLNLISKFIYFSTAFGTIFWLLKPAKRITKVVCGLLSLVLLASYFVFSFTIGVVVKYSGFFVQFQWGFFVILAFIVIVNSYYMFYFLNAILPGKPKK</sequence>
<evidence type="ECO:0000313" key="2">
    <source>
        <dbReference type="EMBL" id="HHI65382.1"/>
    </source>
</evidence>
<keyword evidence="1" id="KW-1133">Transmembrane helix</keyword>
<gene>
    <name evidence="2" type="ORF">ENL70_02385</name>
</gene>
<reference evidence="2" key="1">
    <citation type="journal article" date="2020" name="mSystems">
        <title>Genome- and Community-Level Interaction Insights into Carbon Utilization and Element Cycling Functions of Hydrothermarchaeota in Hydrothermal Sediment.</title>
        <authorList>
            <person name="Zhou Z."/>
            <person name="Liu Y."/>
            <person name="Xu W."/>
            <person name="Pan J."/>
            <person name="Luo Z.H."/>
            <person name="Li M."/>
        </authorList>
    </citation>
    <scope>NUCLEOTIDE SEQUENCE [LARGE SCALE GENOMIC DNA]</scope>
    <source>
        <strain evidence="2">SpSt-1019</strain>
    </source>
</reference>
<feature type="transmembrane region" description="Helical" evidence="1">
    <location>
        <begin position="7"/>
        <end position="26"/>
    </location>
</feature>
<feature type="transmembrane region" description="Helical" evidence="1">
    <location>
        <begin position="96"/>
        <end position="116"/>
    </location>
</feature>
<proteinExistence type="predicted"/>
<feature type="transmembrane region" description="Helical" evidence="1">
    <location>
        <begin position="128"/>
        <end position="149"/>
    </location>
</feature>
<dbReference type="EMBL" id="DRUY01000081">
    <property type="protein sequence ID" value="HHI65382.1"/>
    <property type="molecule type" value="Genomic_DNA"/>
</dbReference>
<accession>A0A7C5KEL3</accession>